<dbReference type="GO" id="GO:0000725">
    <property type="term" value="P:recombinational repair"/>
    <property type="evidence" value="ECO:0007669"/>
    <property type="project" value="TreeGrafter"/>
</dbReference>
<evidence type="ECO:0000256" key="1">
    <source>
        <dbReference type="ARBA" id="ARBA00022741"/>
    </source>
</evidence>
<accession>A0A7Y9XJ12</accession>
<evidence type="ECO:0000259" key="7">
    <source>
        <dbReference type="Pfam" id="PF00580"/>
    </source>
</evidence>
<dbReference type="InterPro" id="IPR000212">
    <property type="entry name" value="DNA_helicase_UvrD/REP"/>
</dbReference>
<keyword evidence="3 8" id="KW-0347">Helicase</keyword>
<dbReference type="EMBL" id="JACBYV010000001">
    <property type="protein sequence ID" value="NYH72303.1"/>
    <property type="molecule type" value="Genomic_DNA"/>
</dbReference>
<organism evidence="8 9">
    <name type="scientific">Phytopseudomonas flavescens</name>
    <dbReference type="NCBI Taxonomy" id="29435"/>
    <lineage>
        <taxon>Bacteria</taxon>
        <taxon>Pseudomonadati</taxon>
        <taxon>Pseudomonadota</taxon>
        <taxon>Gammaproteobacteria</taxon>
        <taxon>Pseudomonadales</taxon>
        <taxon>Pseudomonadaceae</taxon>
        <taxon>Phytopseudomonas</taxon>
    </lineage>
</organism>
<feature type="domain" description="UvrD-like helicase ATP-binding" evidence="7">
    <location>
        <begin position="135"/>
        <end position="184"/>
    </location>
</feature>
<dbReference type="PANTHER" id="PTHR11070:SF2">
    <property type="entry name" value="ATP-DEPENDENT DNA HELICASE SRS2"/>
    <property type="match status" value="1"/>
</dbReference>
<protein>
    <recommendedName>
        <fullName evidence="5">DNA 3'-5' helicase II</fullName>
    </recommendedName>
</protein>
<dbReference type="SUPFAM" id="SSF52540">
    <property type="entry name" value="P-loop containing nucleoside triphosphate hydrolases"/>
    <property type="match status" value="1"/>
</dbReference>
<proteinExistence type="predicted"/>
<gene>
    <name evidence="8" type="ORF">FHR27_000913</name>
</gene>
<evidence type="ECO:0000313" key="8">
    <source>
        <dbReference type="EMBL" id="NYH72303.1"/>
    </source>
</evidence>
<reference evidence="8 9" key="1">
    <citation type="submission" date="2020-07" db="EMBL/GenBank/DDBJ databases">
        <title>Genomic analyses of the natural microbiome of Caenorhabditis elegans.</title>
        <authorList>
            <person name="Samuel B."/>
        </authorList>
    </citation>
    <scope>NUCLEOTIDE SEQUENCE [LARGE SCALE GENOMIC DNA]</scope>
    <source>
        <strain evidence="8 9">BIGb0408</strain>
    </source>
</reference>
<evidence type="ECO:0000256" key="2">
    <source>
        <dbReference type="ARBA" id="ARBA00022801"/>
    </source>
</evidence>
<evidence type="ECO:0000256" key="3">
    <source>
        <dbReference type="ARBA" id="ARBA00022806"/>
    </source>
</evidence>
<comment type="caution">
    <text evidence="8">The sequence shown here is derived from an EMBL/GenBank/DDBJ whole genome shotgun (WGS) entry which is preliminary data.</text>
</comment>
<keyword evidence="4" id="KW-0067">ATP-binding</keyword>
<dbReference type="GO" id="GO:0043138">
    <property type="term" value="F:3'-5' DNA helicase activity"/>
    <property type="evidence" value="ECO:0007669"/>
    <property type="project" value="TreeGrafter"/>
</dbReference>
<evidence type="ECO:0000256" key="4">
    <source>
        <dbReference type="ARBA" id="ARBA00022840"/>
    </source>
</evidence>
<feature type="region of interest" description="Disordered" evidence="6">
    <location>
        <begin position="361"/>
        <end position="386"/>
    </location>
</feature>
<dbReference type="RefSeq" id="WP_179537929.1">
    <property type="nucleotide sequence ID" value="NZ_JACBYV010000001.1"/>
</dbReference>
<dbReference type="InterPro" id="IPR027417">
    <property type="entry name" value="P-loop_NTPase"/>
</dbReference>
<keyword evidence="1" id="KW-0547">Nucleotide-binding</keyword>
<evidence type="ECO:0000256" key="6">
    <source>
        <dbReference type="SAM" id="MobiDB-lite"/>
    </source>
</evidence>
<evidence type="ECO:0000313" key="9">
    <source>
        <dbReference type="Proteomes" id="UP000578688"/>
    </source>
</evidence>
<dbReference type="AlphaFoldDB" id="A0A7Y9XJ12"/>
<sequence>MVNSAVANNYLTLAVAGARKTQSLVEHCKALPVDRKVLLITFTQTNQIELRERVRRYVGDRPSLEVCGWFSFLLRHFVKPFVPFAFPGKRCRGFNYDGDPGRYASGENRFFDSGESVYAKETARLAYELIGQSSGALIRRLECLYDEILIDEVQDLSGYDLDILQALFGTRIEIRLVGDVRQAILSTNPRGQMKKAFAYSKSHEWFKKQQKACRLEINYSSVTWRCCQSIATFSDTIFDASWEFPETTSENHVTTAHDGVFLVRKEHVGLYVEAFQPQCLRDNIKSGKEFELDYMNFGVSKGQTFNRVLIYPTSPIGKFISKGEPLKPLSAADFYVAVTRAEQSVAIILDKPGASILTYWTPDGGQSPSGDGELNDEQALQAKGIA</sequence>
<dbReference type="PANTHER" id="PTHR11070">
    <property type="entry name" value="UVRD / RECB / PCRA DNA HELICASE FAMILY MEMBER"/>
    <property type="match status" value="1"/>
</dbReference>
<keyword evidence="9" id="KW-1185">Reference proteome</keyword>
<dbReference type="InterPro" id="IPR014016">
    <property type="entry name" value="UvrD-like_ATP-bd"/>
</dbReference>
<dbReference type="Gene3D" id="3.40.50.300">
    <property type="entry name" value="P-loop containing nucleotide triphosphate hydrolases"/>
    <property type="match status" value="1"/>
</dbReference>
<keyword evidence="2" id="KW-0378">Hydrolase</keyword>
<dbReference type="GO" id="GO:0005524">
    <property type="term" value="F:ATP binding"/>
    <property type="evidence" value="ECO:0007669"/>
    <property type="project" value="UniProtKB-KW"/>
</dbReference>
<dbReference type="GO" id="GO:0003677">
    <property type="term" value="F:DNA binding"/>
    <property type="evidence" value="ECO:0007669"/>
    <property type="project" value="InterPro"/>
</dbReference>
<dbReference type="GO" id="GO:0016787">
    <property type="term" value="F:hydrolase activity"/>
    <property type="evidence" value="ECO:0007669"/>
    <property type="project" value="UniProtKB-KW"/>
</dbReference>
<dbReference type="Pfam" id="PF00580">
    <property type="entry name" value="UvrD-helicase"/>
    <property type="match status" value="1"/>
</dbReference>
<dbReference type="Proteomes" id="UP000578688">
    <property type="component" value="Unassembled WGS sequence"/>
</dbReference>
<name>A0A7Y9XJ12_9GAMM</name>
<evidence type="ECO:0000256" key="5">
    <source>
        <dbReference type="ARBA" id="ARBA00034923"/>
    </source>
</evidence>